<evidence type="ECO:0000313" key="1">
    <source>
        <dbReference type="EMBL" id="KAI4323460.1"/>
    </source>
</evidence>
<sequence>MGKHSFWVFLFILILSLAKSHGSRQAQTLRFWHKPAMFEGVDSSDLFKAEELAEDEFEAYPQESLKEKDRIERLPGQPEVKFSQYGGYVTVDKFAGRALYYYFVEAQRSKDSLPLLLWFNGGPGCSSLGFGAMEELGPFRVHSDGKTLYTNRYSWNYAANVLFLESPAGVGFSYSNGTSDYNTWGDRRTAIDNYVFLVNWLERFPEYKKRDVYIAGESYAGHFVPQLAHTILYYNNKANKTIINLKGILIGNPVMDHVADGWGLFEFYAGHALISDRTTNDLNRHCDFTRDCSNQSSKCLAAQDEAYSTFSDLFDEYNIYAPLCKNTSVTAQPKKGSMAEFDPCSDYYVIAYLNRQDVQDALHANVTKLSHDWQPCSDVIKKWGDRPTTINPLIEEFLTSGLRVWIFSGDIDAVVPFTSTRKSINKMKLPVETAWRPWVSNGEVGGYTEVYKGGLTFATVRGAGHEVPSYQPARAFTLVKHFIDGTALPIPKE</sequence>
<dbReference type="EMBL" id="CM039434">
    <property type="protein sequence ID" value="KAI4323460.1"/>
    <property type="molecule type" value="Genomic_DNA"/>
</dbReference>
<protein>
    <submittedName>
        <fullName evidence="1">Uncharacterized protein</fullName>
    </submittedName>
</protein>
<keyword evidence="2" id="KW-1185">Reference proteome</keyword>
<dbReference type="Proteomes" id="UP000828941">
    <property type="component" value="Chromosome 9"/>
</dbReference>
<evidence type="ECO:0000313" key="2">
    <source>
        <dbReference type="Proteomes" id="UP000828941"/>
    </source>
</evidence>
<proteinExistence type="predicted"/>
<accession>A0ACB9MI08</accession>
<organism evidence="1 2">
    <name type="scientific">Bauhinia variegata</name>
    <name type="common">Purple orchid tree</name>
    <name type="synonym">Phanera variegata</name>
    <dbReference type="NCBI Taxonomy" id="167791"/>
    <lineage>
        <taxon>Eukaryota</taxon>
        <taxon>Viridiplantae</taxon>
        <taxon>Streptophyta</taxon>
        <taxon>Embryophyta</taxon>
        <taxon>Tracheophyta</taxon>
        <taxon>Spermatophyta</taxon>
        <taxon>Magnoliopsida</taxon>
        <taxon>eudicotyledons</taxon>
        <taxon>Gunneridae</taxon>
        <taxon>Pentapetalae</taxon>
        <taxon>rosids</taxon>
        <taxon>fabids</taxon>
        <taxon>Fabales</taxon>
        <taxon>Fabaceae</taxon>
        <taxon>Cercidoideae</taxon>
        <taxon>Cercideae</taxon>
        <taxon>Bauhiniinae</taxon>
        <taxon>Bauhinia</taxon>
    </lineage>
</organism>
<comment type="caution">
    <text evidence="1">The sequence shown here is derived from an EMBL/GenBank/DDBJ whole genome shotgun (WGS) entry which is preliminary data.</text>
</comment>
<gene>
    <name evidence="1" type="ORF">L6164_023062</name>
</gene>
<name>A0ACB9MI08_BAUVA</name>
<reference evidence="1 2" key="1">
    <citation type="journal article" date="2022" name="DNA Res.">
        <title>Chromosomal-level genome assembly of the orchid tree Bauhinia variegata (Leguminosae; Cercidoideae) supports the allotetraploid origin hypothesis of Bauhinia.</title>
        <authorList>
            <person name="Zhong Y."/>
            <person name="Chen Y."/>
            <person name="Zheng D."/>
            <person name="Pang J."/>
            <person name="Liu Y."/>
            <person name="Luo S."/>
            <person name="Meng S."/>
            <person name="Qian L."/>
            <person name="Wei D."/>
            <person name="Dai S."/>
            <person name="Zhou R."/>
        </authorList>
    </citation>
    <scope>NUCLEOTIDE SEQUENCE [LARGE SCALE GENOMIC DNA]</scope>
    <source>
        <strain evidence="1">BV-YZ2020</strain>
    </source>
</reference>